<dbReference type="STRING" id="36849.OXPF_28680"/>
<keyword evidence="3" id="KW-1185">Reference proteome</keyword>
<dbReference type="EMBL" id="LKET01000039">
    <property type="protein sequence ID" value="KPU43427.1"/>
    <property type="molecule type" value="Genomic_DNA"/>
</dbReference>
<gene>
    <name evidence="2" type="ORF">OXPF_28680</name>
</gene>
<accession>A0A0P8WLS9</accession>
<feature type="compositionally biased region" description="Basic and acidic residues" evidence="1">
    <location>
        <begin position="18"/>
        <end position="29"/>
    </location>
</feature>
<evidence type="ECO:0000256" key="1">
    <source>
        <dbReference type="SAM" id="MobiDB-lite"/>
    </source>
</evidence>
<dbReference type="RefSeq" id="WP_054875871.1">
    <property type="nucleotide sequence ID" value="NZ_LKET01000039.1"/>
</dbReference>
<organism evidence="2 3">
    <name type="scientific">Oxobacter pfennigii</name>
    <dbReference type="NCBI Taxonomy" id="36849"/>
    <lineage>
        <taxon>Bacteria</taxon>
        <taxon>Bacillati</taxon>
        <taxon>Bacillota</taxon>
        <taxon>Clostridia</taxon>
        <taxon>Eubacteriales</taxon>
        <taxon>Clostridiaceae</taxon>
        <taxon>Oxobacter</taxon>
    </lineage>
</organism>
<evidence type="ECO:0000313" key="2">
    <source>
        <dbReference type="EMBL" id="KPU43427.1"/>
    </source>
</evidence>
<reference evidence="2 3" key="1">
    <citation type="submission" date="2015-09" db="EMBL/GenBank/DDBJ databases">
        <title>Genome sequence of Oxobacter pfennigii DSM 3222.</title>
        <authorList>
            <person name="Poehlein A."/>
            <person name="Bengelsdorf F.R."/>
            <person name="Schiel-Bengelsdorf B."/>
            <person name="Duerre P."/>
            <person name="Daniel R."/>
        </authorList>
    </citation>
    <scope>NUCLEOTIDE SEQUENCE [LARGE SCALE GENOMIC DNA]</scope>
    <source>
        <strain evidence="2 3">DSM 3222</strain>
    </source>
</reference>
<dbReference type="AlphaFoldDB" id="A0A0P8WLS9"/>
<comment type="caution">
    <text evidence="2">The sequence shown here is derived from an EMBL/GenBank/DDBJ whole genome shotgun (WGS) entry which is preliminary data.</text>
</comment>
<protein>
    <submittedName>
        <fullName evidence="2">Uncharacterized protein</fullName>
    </submittedName>
</protein>
<evidence type="ECO:0000313" key="3">
    <source>
        <dbReference type="Proteomes" id="UP000050326"/>
    </source>
</evidence>
<feature type="region of interest" description="Disordered" evidence="1">
    <location>
        <begin position="1"/>
        <end position="29"/>
    </location>
</feature>
<proteinExistence type="predicted"/>
<sequence length="149" mass="17168">MPDIVNGSDYSTGWRPIHRSDENHENHEKIKSELDSKIKVLTEKIEKMNGEYPEKVNAVAKAAAVMREQLNSRISELQNIIDKKDEEIGKLSSENARINEINKMLEDKCRGLMEQLLDENSKDEGILEPIIKKFANKNSHQNEHMHSMD</sequence>
<dbReference type="Proteomes" id="UP000050326">
    <property type="component" value="Unassembled WGS sequence"/>
</dbReference>
<name>A0A0P8WLS9_9CLOT</name>